<evidence type="ECO:0000313" key="1">
    <source>
        <dbReference type="EMBL" id="MEN0645556.1"/>
    </source>
</evidence>
<dbReference type="EMBL" id="JBCITK010000002">
    <property type="protein sequence ID" value="MEN0645556.1"/>
    <property type="molecule type" value="Genomic_DNA"/>
</dbReference>
<protein>
    <submittedName>
        <fullName evidence="1">Uncharacterized protein</fullName>
    </submittedName>
</protein>
<dbReference type="Proteomes" id="UP001418796">
    <property type="component" value="Unassembled WGS sequence"/>
</dbReference>
<name>A0ABU9VNS8_9BACI</name>
<organism evidence="1 2">
    <name type="scientific">Alkalicoccobacillus gibsonii</name>
    <dbReference type="NCBI Taxonomy" id="79881"/>
    <lineage>
        <taxon>Bacteria</taxon>
        <taxon>Bacillati</taxon>
        <taxon>Bacillota</taxon>
        <taxon>Bacilli</taxon>
        <taxon>Bacillales</taxon>
        <taxon>Bacillaceae</taxon>
        <taxon>Alkalicoccobacillus</taxon>
    </lineage>
</organism>
<gene>
    <name evidence="1" type="ORF">MKY91_20535</name>
</gene>
<comment type="caution">
    <text evidence="1">The sequence shown here is derived from an EMBL/GenBank/DDBJ whole genome shotgun (WGS) entry which is preliminary data.</text>
</comment>
<accession>A0ABU9VNS8</accession>
<keyword evidence="2" id="KW-1185">Reference proteome</keyword>
<proteinExistence type="predicted"/>
<dbReference type="RefSeq" id="WP_343132223.1">
    <property type="nucleotide sequence ID" value="NZ_JBCITK010000002.1"/>
</dbReference>
<sequence>MTEQNVTQILKNKEIKMLIHDFYKNEYPHVVPIGVDPSLTDYEFIMFQLQKELSSKSKYDNLSEPEATLHLILSSDSSRQDTCMYSNHLLTEFKNMLKKIID</sequence>
<reference evidence="1 2" key="1">
    <citation type="submission" date="2024-03" db="EMBL/GenBank/DDBJ databases">
        <title>Bacilli Hybrid Assemblies.</title>
        <authorList>
            <person name="Kovac J."/>
        </authorList>
    </citation>
    <scope>NUCLEOTIDE SEQUENCE [LARGE SCALE GENOMIC DNA]</scope>
    <source>
        <strain evidence="1 2">FSL R7-0666</strain>
    </source>
</reference>
<evidence type="ECO:0000313" key="2">
    <source>
        <dbReference type="Proteomes" id="UP001418796"/>
    </source>
</evidence>